<comment type="caution">
    <text evidence="6">The sequence shown here is derived from an EMBL/GenBank/DDBJ whole genome shotgun (WGS) entry which is preliminary data.</text>
</comment>
<dbReference type="GO" id="GO:0046872">
    <property type="term" value="F:metal ion binding"/>
    <property type="evidence" value="ECO:0007669"/>
    <property type="project" value="UniProtKB-KW"/>
</dbReference>
<dbReference type="InterPro" id="IPR023580">
    <property type="entry name" value="RNA_pol_su_RPB10"/>
</dbReference>
<proteinExistence type="predicted"/>
<evidence type="ECO:0000256" key="2">
    <source>
        <dbReference type="ARBA" id="ARBA00022478"/>
    </source>
</evidence>
<dbReference type="InterPro" id="IPR000268">
    <property type="entry name" value="RPABC5/Rpb10"/>
</dbReference>
<dbReference type="Pfam" id="PF01194">
    <property type="entry name" value="RNA_pol_N"/>
    <property type="match status" value="1"/>
</dbReference>
<evidence type="ECO:0000256" key="1">
    <source>
        <dbReference type="ARBA" id="ARBA00020813"/>
    </source>
</evidence>
<dbReference type="PANTHER" id="PTHR23431:SF3">
    <property type="entry name" value="DNA-DIRECTED RNA POLYMERASES I, II, AND III SUBUNIT RPABC5"/>
    <property type="match status" value="1"/>
</dbReference>
<name>A0ABD2J1P0_9BILA</name>
<evidence type="ECO:0000313" key="6">
    <source>
        <dbReference type="EMBL" id="KAL3085873.1"/>
    </source>
</evidence>
<dbReference type="Gene3D" id="1.10.10.60">
    <property type="entry name" value="Homeodomain-like"/>
    <property type="match status" value="1"/>
</dbReference>
<dbReference type="EMBL" id="JBICBT010001052">
    <property type="protein sequence ID" value="KAL3085873.1"/>
    <property type="molecule type" value="Genomic_DNA"/>
</dbReference>
<keyword evidence="4" id="KW-0862">Zinc</keyword>
<keyword evidence="7" id="KW-1185">Reference proteome</keyword>
<reference evidence="6 7" key="1">
    <citation type="submission" date="2024-10" db="EMBL/GenBank/DDBJ databases">
        <authorList>
            <person name="Kim D."/>
        </authorList>
    </citation>
    <scope>NUCLEOTIDE SEQUENCE [LARGE SCALE GENOMIC DNA]</scope>
    <source>
        <strain evidence="6">BH-2024</strain>
    </source>
</reference>
<dbReference type="PANTHER" id="PTHR23431">
    <property type="entry name" value="DNA-DIRECTED RNA POLYMERASES I, II, AND III SUBUNIT RPABC5 FAMILY MEMBER"/>
    <property type="match status" value="1"/>
</dbReference>
<evidence type="ECO:0000256" key="4">
    <source>
        <dbReference type="ARBA" id="ARBA00022833"/>
    </source>
</evidence>
<evidence type="ECO:0000313" key="7">
    <source>
        <dbReference type="Proteomes" id="UP001620626"/>
    </source>
</evidence>
<sequence length="187" mass="20424">MFACVIVDILNKHTGAEFIIRDIIYNSTGTTFLGALDQLGLRHYCCRRMLLSHVDLIEKLLIFWLFCATTTTNCLVGRLHSHRPATTDEVGSTRTIRHHFSRRVGSVGAAPLLLPSDAVVARGPDRKADQQRPASVSRKARDDFFTLAACGFILETDTRALGLLGAWLVGAAPLLLPSDAVVARGPD</sequence>
<keyword evidence="3" id="KW-0479">Metal-binding</keyword>
<dbReference type="AlphaFoldDB" id="A0ABD2J1P0"/>
<gene>
    <name evidence="6" type="ORF">niasHT_032470</name>
</gene>
<dbReference type="SUPFAM" id="SSF46924">
    <property type="entry name" value="RNA polymerase subunit RPB10"/>
    <property type="match status" value="1"/>
</dbReference>
<evidence type="ECO:0000256" key="3">
    <source>
        <dbReference type="ARBA" id="ARBA00022723"/>
    </source>
</evidence>
<evidence type="ECO:0000256" key="5">
    <source>
        <dbReference type="ARBA" id="ARBA00023163"/>
    </source>
</evidence>
<dbReference type="Proteomes" id="UP001620626">
    <property type="component" value="Unassembled WGS sequence"/>
</dbReference>
<keyword evidence="5" id="KW-0804">Transcription</keyword>
<dbReference type="GO" id="GO:0000428">
    <property type="term" value="C:DNA-directed RNA polymerase complex"/>
    <property type="evidence" value="ECO:0007669"/>
    <property type="project" value="UniProtKB-KW"/>
</dbReference>
<organism evidence="6 7">
    <name type="scientific">Heterodera trifolii</name>
    <dbReference type="NCBI Taxonomy" id="157864"/>
    <lineage>
        <taxon>Eukaryota</taxon>
        <taxon>Metazoa</taxon>
        <taxon>Ecdysozoa</taxon>
        <taxon>Nematoda</taxon>
        <taxon>Chromadorea</taxon>
        <taxon>Rhabditida</taxon>
        <taxon>Tylenchina</taxon>
        <taxon>Tylenchomorpha</taxon>
        <taxon>Tylenchoidea</taxon>
        <taxon>Heteroderidae</taxon>
        <taxon>Heteroderinae</taxon>
        <taxon>Heterodera</taxon>
    </lineage>
</organism>
<protein>
    <recommendedName>
        <fullName evidence="1">DNA-directed RNA polymerases I, II, and III subunit RPABC5</fullName>
    </recommendedName>
</protein>
<keyword evidence="2" id="KW-0240">DNA-directed RNA polymerase</keyword>
<accession>A0ABD2J1P0</accession>